<keyword evidence="4 7" id="KW-0560">Oxidoreductase</keyword>
<dbReference type="Gene3D" id="2.60.120.650">
    <property type="entry name" value="Cupin"/>
    <property type="match status" value="1"/>
</dbReference>
<accession>A0A1H6F6N2</accession>
<keyword evidence="2" id="KW-0479">Metal-binding</keyword>
<keyword evidence="3" id="KW-0223">Dioxygenase</keyword>
<dbReference type="OrthoDB" id="9764016at2"/>
<dbReference type="InterPro" id="IPR003347">
    <property type="entry name" value="JmjC_dom"/>
</dbReference>
<keyword evidence="5" id="KW-0408">Iron</keyword>
<sequence>MEKTNLFDSQNETPAWFLRQYWQKKPLIIRQAFPAYQSPLTPDELAGLACDETVESRLIIEKDAKTPWQVSHGPFTEDDFAQLPTSHWSLLVQGVDRLVPEAADLLDAFQFIPNWRIDDLMVSFSPPQGSVGAHTDSYDVFLLQVEGRRRWSIQIDPDPELVPDLDIKLLKQFTPQQSWVMEPGDLLYLPPGVAHHGVTLENSLTFSIGFLAPSKSQLIDQYVEERLFHLADEAQRYSDPDLKLQEHAGEISGDSLQKIQAIIRELSENEQHINHWFGRYTSESSDALPLEEITPPLSATAWQQAFQAADNLRRQGRAFFIAEDAAYRLFVEGQMFSLSVQQSEFAKLFTGQRDFHYAELAGYLSDPELLSLLTTLSNQGYCYFFDPLQ</sequence>
<dbReference type="PROSITE" id="PS51184">
    <property type="entry name" value="JMJC"/>
    <property type="match status" value="1"/>
</dbReference>
<evidence type="ECO:0000259" key="6">
    <source>
        <dbReference type="PROSITE" id="PS51184"/>
    </source>
</evidence>
<keyword evidence="7" id="KW-0687">Ribonucleoprotein</keyword>
<dbReference type="GO" id="GO:0016706">
    <property type="term" value="F:2-oxoglutarate-dependent dioxygenase activity"/>
    <property type="evidence" value="ECO:0007669"/>
    <property type="project" value="TreeGrafter"/>
</dbReference>
<dbReference type="EC" id="1.14.11.-" evidence="7"/>
<dbReference type="GO" id="GO:0005840">
    <property type="term" value="C:ribosome"/>
    <property type="evidence" value="ECO:0007669"/>
    <property type="project" value="UniProtKB-KW"/>
</dbReference>
<evidence type="ECO:0000256" key="5">
    <source>
        <dbReference type="ARBA" id="ARBA00023004"/>
    </source>
</evidence>
<evidence type="ECO:0000256" key="3">
    <source>
        <dbReference type="ARBA" id="ARBA00022964"/>
    </source>
</evidence>
<feature type="domain" description="JmjC" evidence="6">
    <location>
        <begin position="101"/>
        <end position="227"/>
    </location>
</feature>
<organism evidence="7 8">
    <name type="scientific">Candidatus Venteria ishoeyi</name>
    <dbReference type="NCBI Taxonomy" id="1899563"/>
    <lineage>
        <taxon>Bacteria</taxon>
        <taxon>Pseudomonadati</taxon>
        <taxon>Pseudomonadota</taxon>
        <taxon>Gammaproteobacteria</taxon>
        <taxon>Thiotrichales</taxon>
        <taxon>Thiotrichaceae</taxon>
        <taxon>Venteria</taxon>
    </lineage>
</organism>
<evidence type="ECO:0000256" key="4">
    <source>
        <dbReference type="ARBA" id="ARBA00023002"/>
    </source>
</evidence>
<proteinExistence type="predicted"/>
<protein>
    <submittedName>
        <fullName evidence="7">50S ribosomal protein L16 arginine hydroxylase</fullName>
        <ecNumber evidence="7">1.14.11.-</ecNumber>
    </submittedName>
</protein>
<dbReference type="GO" id="GO:0046872">
    <property type="term" value="F:metal ion binding"/>
    <property type="evidence" value="ECO:0007669"/>
    <property type="project" value="UniProtKB-KW"/>
</dbReference>
<dbReference type="InterPro" id="IPR039994">
    <property type="entry name" value="NO66-like"/>
</dbReference>
<dbReference type="Pfam" id="PF20514">
    <property type="entry name" value="WHD_ROXA"/>
    <property type="match status" value="1"/>
</dbReference>
<dbReference type="SUPFAM" id="SSF51197">
    <property type="entry name" value="Clavaminate synthase-like"/>
    <property type="match status" value="1"/>
</dbReference>
<name>A0A1H6F6N2_9GAMM</name>
<comment type="cofactor">
    <cofactor evidence="1">
        <name>Fe(2+)</name>
        <dbReference type="ChEBI" id="CHEBI:29033"/>
    </cofactor>
</comment>
<dbReference type="SMART" id="SM00558">
    <property type="entry name" value="JmjC"/>
    <property type="match status" value="1"/>
</dbReference>
<dbReference type="PANTHER" id="PTHR13096:SF8">
    <property type="entry name" value="RIBOSOMAL OXYGENASE 1"/>
    <property type="match status" value="1"/>
</dbReference>
<dbReference type="Pfam" id="PF08007">
    <property type="entry name" value="JmjC_2"/>
    <property type="match status" value="1"/>
</dbReference>
<evidence type="ECO:0000313" key="7">
    <source>
        <dbReference type="EMBL" id="SEH04645.1"/>
    </source>
</evidence>
<keyword evidence="8" id="KW-1185">Reference proteome</keyword>
<gene>
    <name evidence="7" type="primary">ycfD</name>
    <name evidence="7" type="ORF">MBHS_00494</name>
</gene>
<evidence type="ECO:0000256" key="1">
    <source>
        <dbReference type="ARBA" id="ARBA00001954"/>
    </source>
</evidence>
<dbReference type="RefSeq" id="WP_103918685.1">
    <property type="nucleotide sequence ID" value="NZ_FMSV02000072.1"/>
</dbReference>
<evidence type="ECO:0000256" key="2">
    <source>
        <dbReference type="ARBA" id="ARBA00022723"/>
    </source>
</evidence>
<reference evidence="7 8" key="1">
    <citation type="submission" date="2016-10" db="EMBL/GenBank/DDBJ databases">
        <authorList>
            <person name="de Groot N.N."/>
        </authorList>
    </citation>
    <scope>NUCLEOTIDE SEQUENCE [LARGE SCALE GENOMIC DNA]</scope>
    <source>
        <strain evidence="7">MBHS1</strain>
    </source>
</reference>
<dbReference type="InterPro" id="IPR046799">
    <property type="entry name" value="ROXA-like_wH"/>
</dbReference>
<dbReference type="Proteomes" id="UP000236724">
    <property type="component" value="Unassembled WGS sequence"/>
</dbReference>
<dbReference type="PANTHER" id="PTHR13096">
    <property type="entry name" value="MINA53 MYC INDUCED NUCLEAR ANTIGEN"/>
    <property type="match status" value="1"/>
</dbReference>
<dbReference type="Gene3D" id="3.40.366.30">
    <property type="entry name" value="50S ribosomal protein L16 arginine hydroxylase, Chain A, Domain 2"/>
    <property type="match status" value="1"/>
</dbReference>
<dbReference type="AlphaFoldDB" id="A0A1H6F6N2"/>
<dbReference type="EMBL" id="FMSV02000072">
    <property type="protein sequence ID" value="SEH04645.1"/>
    <property type="molecule type" value="Genomic_DNA"/>
</dbReference>
<evidence type="ECO:0000313" key="8">
    <source>
        <dbReference type="Proteomes" id="UP000236724"/>
    </source>
</evidence>
<keyword evidence="7" id="KW-0689">Ribosomal protein</keyword>